<comment type="caution">
    <text evidence="3">The sequence shown here is derived from an EMBL/GenBank/DDBJ whole genome shotgun (WGS) entry which is preliminary data.</text>
</comment>
<feature type="compositionally biased region" description="Low complexity" evidence="1">
    <location>
        <begin position="279"/>
        <end position="290"/>
    </location>
</feature>
<evidence type="ECO:0000313" key="4">
    <source>
        <dbReference type="Proteomes" id="UP001470230"/>
    </source>
</evidence>
<sequence length="359" mass="40635">MDDPKENARRENFIRQVAESNAYHQKKLQSPEEVSNRLNYQDKKRRDPNSPFKGHGRRIEFSPPQPPSPPPRQSHIRNSNPPKPTTTSNTNIKPKRINSIPQHQNFQQPQKQCSQIHHPEIKKPQFKGIGQVVGSTKSKGNQISGILPPQSSPYHNQQGAEMRTWHNILNDPMDEKQTKILSLINQFRARSNKSPLAFSRSCTAQIQDQVEKAARNEIKLESFHDGLQERAEKIPRCKKANEIFASVSKTNEKSELEIKTTSTTKQQQIKSTVNPKPNSTVKSTSKAKSTPYSSNLNAKRTQINKTKKYDPVQAIFDKWMEKSTMRTTVLGNYQVIGIVFADSNDGSSMIGAAIFAQIS</sequence>
<protein>
    <recommendedName>
        <fullName evidence="2">SCP domain-containing protein</fullName>
    </recommendedName>
</protein>
<dbReference type="Pfam" id="PF00188">
    <property type="entry name" value="CAP"/>
    <property type="match status" value="1"/>
</dbReference>
<evidence type="ECO:0000313" key="3">
    <source>
        <dbReference type="EMBL" id="KAK8866957.1"/>
    </source>
</evidence>
<keyword evidence="4" id="KW-1185">Reference proteome</keyword>
<evidence type="ECO:0000256" key="1">
    <source>
        <dbReference type="SAM" id="MobiDB-lite"/>
    </source>
</evidence>
<feature type="compositionally biased region" description="Pro residues" evidence="1">
    <location>
        <begin position="63"/>
        <end position="72"/>
    </location>
</feature>
<feature type="compositionally biased region" description="Low complexity" evidence="1">
    <location>
        <begin position="259"/>
        <end position="272"/>
    </location>
</feature>
<feature type="region of interest" description="Disordered" evidence="1">
    <location>
        <begin position="1"/>
        <end position="95"/>
    </location>
</feature>
<gene>
    <name evidence="3" type="ORF">M9Y10_009926</name>
</gene>
<proteinExistence type="predicted"/>
<feature type="region of interest" description="Disordered" evidence="1">
    <location>
        <begin position="258"/>
        <end position="294"/>
    </location>
</feature>
<evidence type="ECO:0000259" key="2">
    <source>
        <dbReference type="Pfam" id="PF00188"/>
    </source>
</evidence>
<dbReference type="InterPro" id="IPR014044">
    <property type="entry name" value="CAP_dom"/>
</dbReference>
<feature type="domain" description="SCP" evidence="2">
    <location>
        <begin position="181"/>
        <end position="348"/>
    </location>
</feature>
<reference evidence="3 4" key="1">
    <citation type="submission" date="2024-04" db="EMBL/GenBank/DDBJ databases">
        <title>Tritrichomonas musculus Genome.</title>
        <authorList>
            <person name="Alves-Ferreira E."/>
            <person name="Grigg M."/>
            <person name="Lorenzi H."/>
            <person name="Galac M."/>
        </authorList>
    </citation>
    <scope>NUCLEOTIDE SEQUENCE [LARGE SCALE GENOMIC DNA]</scope>
    <source>
        <strain evidence="3 4">EAF2021</strain>
    </source>
</reference>
<feature type="compositionally biased region" description="Basic and acidic residues" evidence="1">
    <location>
        <begin position="1"/>
        <end position="13"/>
    </location>
</feature>
<dbReference type="Proteomes" id="UP001470230">
    <property type="component" value="Unassembled WGS sequence"/>
</dbReference>
<accession>A0ABR2IPS7</accession>
<dbReference type="EMBL" id="JAPFFF010000015">
    <property type="protein sequence ID" value="KAK8866957.1"/>
    <property type="molecule type" value="Genomic_DNA"/>
</dbReference>
<organism evidence="3 4">
    <name type="scientific">Tritrichomonas musculus</name>
    <dbReference type="NCBI Taxonomy" id="1915356"/>
    <lineage>
        <taxon>Eukaryota</taxon>
        <taxon>Metamonada</taxon>
        <taxon>Parabasalia</taxon>
        <taxon>Tritrichomonadida</taxon>
        <taxon>Tritrichomonadidae</taxon>
        <taxon>Tritrichomonas</taxon>
    </lineage>
</organism>
<feature type="region of interest" description="Disordered" evidence="1">
    <location>
        <begin position="136"/>
        <end position="157"/>
    </location>
</feature>
<name>A0ABR2IPS7_9EUKA</name>